<dbReference type="GO" id="GO:0016705">
    <property type="term" value="F:oxidoreductase activity, acting on paired donors, with incorporation or reduction of molecular oxygen"/>
    <property type="evidence" value="ECO:0007669"/>
    <property type="project" value="InterPro"/>
</dbReference>
<dbReference type="PANTHER" id="PTHR24305:SF108">
    <property type="entry name" value="P450, PUTATIVE (EUROFUNG)-RELATED"/>
    <property type="match status" value="1"/>
</dbReference>
<dbReference type="Proteomes" id="UP001140094">
    <property type="component" value="Unassembled WGS sequence"/>
</dbReference>
<evidence type="ECO:0008006" key="8">
    <source>
        <dbReference type="Google" id="ProtNLM"/>
    </source>
</evidence>
<protein>
    <recommendedName>
        <fullName evidence="8">Cytochrome P450</fullName>
    </recommendedName>
</protein>
<dbReference type="OrthoDB" id="3934656at2759"/>
<evidence type="ECO:0000256" key="4">
    <source>
        <dbReference type="PIRSR" id="PIRSR602401-1"/>
    </source>
</evidence>
<evidence type="ECO:0000313" key="7">
    <source>
        <dbReference type="Proteomes" id="UP001140094"/>
    </source>
</evidence>
<dbReference type="InterPro" id="IPR036396">
    <property type="entry name" value="Cyt_P450_sf"/>
</dbReference>
<feature type="binding site" description="axial binding residue" evidence="4">
    <location>
        <position position="308"/>
    </location>
    <ligand>
        <name>heme</name>
        <dbReference type="ChEBI" id="CHEBI:30413"/>
    </ligand>
    <ligandPart>
        <name>Fe</name>
        <dbReference type="ChEBI" id="CHEBI:18248"/>
    </ligandPart>
</feature>
<dbReference type="PANTHER" id="PTHR24305">
    <property type="entry name" value="CYTOCHROME P450"/>
    <property type="match status" value="1"/>
</dbReference>
<comment type="caution">
    <text evidence="6">The sequence shown here is derived from an EMBL/GenBank/DDBJ whole genome shotgun (WGS) entry which is preliminary data.</text>
</comment>
<keyword evidence="7" id="KW-1185">Reference proteome</keyword>
<evidence type="ECO:0000256" key="2">
    <source>
        <dbReference type="ARBA" id="ARBA00022723"/>
    </source>
</evidence>
<gene>
    <name evidence="6" type="ORF">H4R20_003765</name>
</gene>
<dbReference type="InterPro" id="IPR017972">
    <property type="entry name" value="Cyt_P450_CS"/>
</dbReference>
<organism evidence="6 7">
    <name type="scientific">Coemansia guatemalensis</name>
    <dbReference type="NCBI Taxonomy" id="2761395"/>
    <lineage>
        <taxon>Eukaryota</taxon>
        <taxon>Fungi</taxon>
        <taxon>Fungi incertae sedis</taxon>
        <taxon>Zoopagomycota</taxon>
        <taxon>Kickxellomycotina</taxon>
        <taxon>Kickxellomycetes</taxon>
        <taxon>Kickxellales</taxon>
        <taxon>Kickxellaceae</taxon>
        <taxon>Coemansia</taxon>
    </lineage>
</organism>
<evidence type="ECO:0000256" key="3">
    <source>
        <dbReference type="ARBA" id="ARBA00023004"/>
    </source>
</evidence>
<evidence type="ECO:0000313" key="6">
    <source>
        <dbReference type="EMBL" id="KAJ2801213.1"/>
    </source>
</evidence>
<dbReference type="PROSITE" id="PS00086">
    <property type="entry name" value="CYTOCHROME_P450"/>
    <property type="match status" value="1"/>
</dbReference>
<keyword evidence="5" id="KW-0560">Oxidoreductase</keyword>
<dbReference type="SUPFAM" id="SSF48264">
    <property type="entry name" value="Cytochrome P450"/>
    <property type="match status" value="1"/>
</dbReference>
<dbReference type="GO" id="GO:0020037">
    <property type="term" value="F:heme binding"/>
    <property type="evidence" value="ECO:0007669"/>
    <property type="project" value="InterPro"/>
</dbReference>
<dbReference type="Pfam" id="PF00067">
    <property type="entry name" value="p450"/>
    <property type="match status" value="1"/>
</dbReference>
<comment type="similarity">
    <text evidence="5">Belongs to the cytochrome P450 family.</text>
</comment>
<dbReference type="PRINTS" id="PR00463">
    <property type="entry name" value="EP450I"/>
</dbReference>
<reference evidence="6" key="1">
    <citation type="submission" date="2022-07" db="EMBL/GenBank/DDBJ databases">
        <title>Phylogenomic reconstructions and comparative analyses of Kickxellomycotina fungi.</title>
        <authorList>
            <person name="Reynolds N.K."/>
            <person name="Stajich J.E."/>
            <person name="Barry K."/>
            <person name="Grigoriev I.V."/>
            <person name="Crous P."/>
            <person name="Smith M.E."/>
        </authorList>
    </citation>
    <scope>NUCLEOTIDE SEQUENCE</scope>
    <source>
        <strain evidence="6">NRRL 1565</strain>
    </source>
</reference>
<keyword evidence="3 4" id="KW-0408">Iron</keyword>
<keyword evidence="4 5" id="KW-0349">Heme</keyword>
<accession>A0A9W8LSD1</accession>
<comment type="cofactor">
    <cofactor evidence="1 4">
        <name>heme</name>
        <dbReference type="ChEBI" id="CHEBI:30413"/>
    </cofactor>
</comment>
<keyword evidence="5" id="KW-0503">Monooxygenase</keyword>
<dbReference type="GO" id="GO:0005506">
    <property type="term" value="F:iron ion binding"/>
    <property type="evidence" value="ECO:0007669"/>
    <property type="project" value="InterPro"/>
</dbReference>
<dbReference type="Gene3D" id="1.10.630.10">
    <property type="entry name" value="Cytochrome P450"/>
    <property type="match status" value="1"/>
</dbReference>
<dbReference type="PRINTS" id="PR00385">
    <property type="entry name" value="P450"/>
</dbReference>
<proteinExistence type="inferred from homology"/>
<dbReference type="AlphaFoldDB" id="A0A9W8LSD1"/>
<sequence length="384" mass="43395">MPALRALEDAVLDNGALSLMEAWDKRIAESRARSENSAMVNYFYGFHGIAFDIIGVLGFGSSFNITKSGDWTLIHTLRKMSNLVGIKSISPALARLKWLFRDMYSALDYMRNLAHNAQQQRRKEYESSDRKPHDDILQRLIEAHDPSTGEKISSTCMVGEILLLLVAGTDTSSNTLSYTLMRLLHCPNILKRLQQEIRQEFPDISTPIRFGEAREKLPYLTAVLLESMRIDSAVAGYLPRIVPDEGTVLLNKYQIPGSTEILLSLAACHHNKDVWEHAECFDPERFMGEQGELRARDVLVFGYGVRMCLGKNLAWMELYTVMANILRKYNIELPPDATYGPHRLSSNPDAFGEPEHIPIKVLITSTPVDPKRNCRILISEATEL</sequence>
<evidence type="ECO:0000256" key="1">
    <source>
        <dbReference type="ARBA" id="ARBA00001971"/>
    </source>
</evidence>
<evidence type="ECO:0000256" key="5">
    <source>
        <dbReference type="RuleBase" id="RU000461"/>
    </source>
</evidence>
<dbReference type="EMBL" id="JANBUO010000850">
    <property type="protein sequence ID" value="KAJ2801213.1"/>
    <property type="molecule type" value="Genomic_DNA"/>
</dbReference>
<dbReference type="InterPro" id="IPR050121">
    <property type="entry name" value="Cytochrome_P450_monoxygenase"/>
</dbReference>
<name>A0A9W8LSD1_9FUNG</name>
<keyword evidence="2 4" id="KW-0479">Metal-binding</keyword>
<dbReference type="InterPro" id="IPR002401">
    <property type="entry name" value="Cyt_P450_E_grp-I"/>
</dbReference>
<dbReference type="GO" id="GO:0004497">
    <property type="term" value="F:monooxygenase activity"/>
    <property type="evidence" value="ECO:0007669"/>
    <property type="project" value="UniProtKB-KW"/>
</dbReference>
<dbReference type="InterPro" id="IPR001128">
    <property type="entry name" value="Cyt_P450"/>
</dbReference>